<dbReference type="Proteomes" id="UP001281447">
    <property type="component" value="Unassembled WGS sequence"/>
</dbReference>
<accession>A0ABU5C6U3</accession>
<evidence type="ECO:0000313" key="1">
    <source>
        <dbReference type="EMBL" id="MDY0394939.1"/>
    </source>
</evidence>
<sequence>MINELNLKKVEDYVCNSENIRTHSFLPFIHYVDETERFTDEPNPELENRPIKKKPRDIMYAGHLDNYIYKYYTLELYKSYNNWMKNHKIDQCATAYRDNKRNKSNIDFSAEVINSIISNKEAYILVGDFTKFFDKIDHKILKKNLIRVLGGNELTKDWYNIFRSITKYGYYEKDEINNILGSDNHLRKKGQFSYFKSVNQFRKFQRKKKDEL</sequence>
<protein>
    <recommendedName>
        <fullName evidence="3">Reverse transcriptase (RNA-dependent DNA polymerase)</fullName>
    </recommendedName>
</protein>
<name>A0ABU5C6U3_9BACI</name>
<dbReference type="InterPro" id="IPR043502">
    <property type="entry name" value="DNA/RNA_pol_sf"/>
</dbReference>
<reference evidence="1 2" key="1">
    <citation type="submission" date="2023-10" db="EMBL/GenBank/DDBJ databases">
        <title>Virgibacillus halophilus 5B73C genome.</title>
        <authorList>
            <person name="Miliotis G."/>
            <person name="Sengupta P."/>
            <person name="Hameed A."/>
            <person name="Chuvochina M."/>
            <person name="Mcdonagh F."/>
            <person name="Simpson A.C."/>
            <person name="Singh N.K."/>
            <person name="Rekha P.D."/>
            <person name="Raman K."/>
            <person name="Hugenholtz P."/>
            <person name="Venkateswaran K."/>
        </authorList>
    </citation>
    <scope>NUCLEOTIDE SEQUENCE [LARGE SCALE GENOMIC DNA]</scope>
    <source>
        <strain evidence="1 2">5B73C</strain>
    </source>
</reference>
<dbReference type="SUPFAM" id="SSF56672">
    <property type="entry name" value="DNA/RNA polymerases"/>
    <property type="match status" value="1"/>
</dbReference>
<evidence type="ECO:0008006" key="3">
    <source>
        <dbReference type="Google" id="ProtNLM"/>
    </source>
</evidence>
<gene>
    <name evidence="1" type="ORF">RWE15_11470</name>
</gene>
<dbReference type="EMBL" id="JAWDIP010000003">
    <property type="protein sequence ID" value="MDY0394939.1"/>
    <property type="molecule type" value="Genomic_DNA"/>
</dbReference>
<comment type="caution">
    <text evidence="1">The sequence shown here is derived from an EMBL/GenBank/DDBJ whole genome shotgun (WGS) entry which is preliminary data.</text>
</comment>
<proteinExistence type="predicted"/>
<keyword evidence="2" id="KW-1185">Reference proteome</keyword>
<evidence type="ECO:0000313" key="2">
    <source>
        <dbReference type="Proteomes" id="UP001281447"/>
    </source>
</evidence>
<organism evidence="1 2">
    <name type="scientific">Tigheibacillus halophilus</name>
    <dbReference type="NCBI Taxonomy" id="361280"/>
    <lineage>
        <taxon>Bacteria</taxon>
        <taxon>Bacillati</taxon>
        <taxon>Bacillota</taxon>
        <taxon>Bacilli</taxon>
        <taxon>Bacillales</taxon>
        <taxon>Bacillaceae</taxon>
        <taxon>Tigheibacillus</taxon>
    </lineage>
</organism>